<feature type="compositionally biased region" description="Basic and acidic residues" evidence="1">
    <location>
        <begin position="270"/>
        <end position="280"/>
    </location>
</feature>
<evidence type="ECO:0000313" key="2">
    <source>
        <dbReference type="EMBL" id="QDT02774.1"/>
    </source>
</evidence>
<proteinExistence type="predicted"/>
<protein>
    <submittedName>
        <fullName evidence="2">Uncharacterized protein</fullName>
    </submittedName>
</protein>
<keyword evidence="3" id="KW-1185">Reference proteome</keyword>
<dbReference type="KEGG" id="rlc:K227x_11520"/>
<reference evidence="2 3" key="1">
    <citation type="submission" date="2019-02" db="EMBL/GenBank/DDBJ databases">
        <title>Deep-cultivation of Planctomycetes and their phenomic and genomic characterization uncovers novel biology.</title>
        <authorList>
            <person name="Wiegand S."/>
            <person name="Jogler M."/>
            <person name="Boedeker C."/>
            <person name="Pinto D."/>
            <person name="Vollmers J."/>
            <person name="Rivas-Marin E."/>
            <person name="Kohn T."/>
            <person name="Peeters S.H."/>
            <person name="Heuer A."/>
            <person name="Rast P."/>
            <person name="Oberbeckmann S."/>
            <person name="Bunk B."/>
            <person name="Jeske O."/>
            <person name="Meyerdierks A."/>
            <person name="Storesund J.E."/>
            <person name="Kallscheuer N."/>
            <person name="Luecker S."/>
            <person name="Lage O.M."/>
            <person name="Pohl T."/>
            <person name="Merkel B.J."/>
            <person name="Hornburger P."/>
            <person name="Mueller R.-W."/>
            <person name="Bruemmer F."/>
            <person name="Labrenz M."/>
            <person name="Spormann A.M."/>
            <person name="Op den Camp H."/>
            <person name="Overmann J."/>
            <person name="Amann R."/>
            <person name="Jetten M.S.M."/>
            <person name="Mascher T."/>
            <person name="Medema M.H."/>
            <person name="Devos D.P."/>
            <person name="Kaster A.-K."/>
            <person name="Ovreas L."/>
            <person name="Rohde M."/>
            <person name="Galperin M.Y."/>
            <person name="Jogler C."/>
        </authorList>
    </citation>
    <scope>NUCLEOTIDE SEQUENCE [LARGE SCALE GENOMIC DNA]</scope>
    <source>
        <strain evidence="2 3">K22_7</strain>
    </source>
</reference>
<accession>A0A517N6K0</accession>
<dbReference type="RefSeq" id="WP_145168586.1">
    <property type="nucleotide sequence ID" value="NZ_CP036525.1"/>
</dbReference>
<dbReference type="AlphaFoldDB" id="A0A517N6K0"/>
<dbReference type="OrthoDB" id="276990at2"/>
<name>A0A517N6K0_9BACT</name>
<evidence type="ECO:0000313" key="3">
    <source>
        <dbReference type="Proteomes" id="UP000318538"/>
    </source>
</evidence>
<sequence>MTPRRRLILSVLLVGHLLAVVLPPLSFQTRGPIGLSPVIATLFAPLEGYSQALYMDRGYAFFAPDPGPSHLVQAAITGKDGNRVEQMIPDLEQQWPRLLYHRHFMLSEFLTEIYQPPGPPPELVELDRQEAENWVRARARYEHFRQSMVDHLESKNPGHQVAIRRIEHVIPDREQYLENPIPLDDPQLYRVLLDRPILLDDPAMQGRVGDLTAPDRPPETVPPPAAATRDKSNGQQPVDGNIDDASDLDTSALDTPGVDTPGVDTSGVDARADDPAKEPSDSLSVAWPNRTSVACEINRSTIPFDRKSLRPIHRWDDASGLSGASSAHRLGGGIA</sequence>
<evidence type="ECO:0000256" key="1">
    <source>
        <dbReference type="SAM" id="MobiDB-lite"/>
    </source>
</evidence>
<gene>
    <name evidence="2" type="ORF">K227x_11520</name>
</gene>
<dbReference type="EMBL" id="CP036525">
    <property type="protein sequence ID" value="QDT02774.1"/>
    <property type="molecule type" value="Genomic_DNA"/>
</dbReference>
<organism evidence="2 3">
    <name type="scientific">Rubripirellula lacrimiformis</name>
    <dbReference type="NCBI Taxonomy" id="1930273"/>
    <lineage>
        <taxon>Bacteria</taxon>
        <taxon>Pseudomonadati</taxon>
        <taxon>Planctomycetota</taxon>
        <taxon>Planctomycetia</taxon>
        <taxon>Pirellulales</taxon>
        <taxon>Pirellulaceae</taxon>
        <taxon>Rubripirellula</taxon>
    </lineage>
</organism>
<dbReference type="Proteomes" id="UP000318538">
    <property type="component" value="Chromosome"/>
</dbReference>
<feature type="region of interest" description="Disordered" evidence="1">
    <location>
        <begin position="205"/>
        <end position="284"/>
    </location>
</feature>